<gene>
    <name evidence="1" type="ORF">Plo01_31920</name>
</gene>
<name>A0A8J3RKR0_9ACTN</name>
<dbReference type="EMBL" id="BOOH01000023">
    <property type="protein sequence ID" value="GIH76763.1"/>
    <property type="molecule type" value="Genomic_DNA"/>
</dbReference>
<dbReference type="RefSeq" id="WP_203891366.1">
    <property type="nucleotide sequence ID" value="NZ_BOOH01000023.1"/>
</dbReference>
<protein>
    <submittedName>
        <fullName evidence="1">Uncharacterized protein</fullName>
    </submittedName>
</protein>
<evidence type="ECO:0000313" key="2">
    <source>
        <dbReference type="Proteomes" id="UP000616724"/>
    </source>
</evidence>
<sequence>MHPTTNPVLLAATAPRNPADTVSRQEVAGLLEHTYRWLRAASAVVPAVAQTAPALTVAAQLYAAGQYPAARRQLSGVIAMVHQARQAYPALPPL</sequence>
<dbReference type="AlphaFoldDB" id="A0A8J3RKR0"/>
<evidence type="ECO:0000313" key="1">
    <source>
        <dbReference type="EMBL" id="GIH76763.1"/>
    </source>
</evidence>
<accession>A0A8J3RKR0</accession>
<proteinExistence type="predicted"/>
<reference evidence="1 2" key="1">
    <citation type="submission" date="2021-01" db="EMBL/GenBank/DDBJ databases">
        <title>Whole genome shotgun sequence of Planobispora longispora NBRC 13918.</title>
        <authorList>
            <person name="Komaki H."/>
            <person name="Tamura T."/>
        </authorList>
    </citation>
    <scope>NUCLEOTIDE SEQUENCE [LARGE SCALE GENOMIC DNA]</scope>
    <source>
        <strain evidence="1 2">NBRC 13918</strain>
    </source>
</reference>
<comment type="caution">
    <text evidence="1">The sequence shown here is derived from an EMBL/GenBank/DDBJ whole genome shotgun (WGS) entry which is preliminary data.</text>
</comment>
<organism evidence="1 2">
    <name type="scientific">Planobispora longispora</name>
    <dbReference type="NCBI Taxonomy" id="28887"/>
    <lineage>
        <taxon>Bacteria</taxon>
        <taxon>Bacillati</taxon>
        <taxon>Actinomycetota</taxon>
        <taxon>Actinomycetes</taxon>
        <taxon>Streptosporangiales</taxon>
        <taxon>Streptosporangiaceae</taxon>
        <taxon>Planobispora</taxon>
    </lineage>
</organism>
<dbReference type="Proteomes" id="UP000616724">
    <property type="component" value="Unassembled WGS sequence"/>
</dbReference>
<keyword evidence="2" id="KW-1185">Reference proteome</keyword>